<protein>
    <recommendedName>
        <fullName evidence="4">DUF4595 domain-containing protein</fullName>
    </recommendedName>
</protein>
<dbReference type="AlphaFoldDB" id="A0A250KJK6"/>
<accession>A0A250KJK6</accession>
<dbReference type="Proteomes" id="UP000267517">
    <property type="component" value="Chromosome II"/>
</dbReference>
<organism evidence="2 3">
    <name type="scientific">Prevotella melaninogenica</name>
    <dbReference type="NCBI Taxonomy" id="28132"/>
    <lineage>
        <taxon>Bacteria</taxon>
        <taxon>Pseudomonadati</taxon>
        <taxon>Bacteroidota</taxon>
        <taxon>Bacteroidia</taxon>
        <taxon>Bacteroidales</taxon>
        <taxon>Prevotellaceae</taxon>
        <taxon>Prevotella</taxon>
    </lineage>
</organism>
<dbReference type="EMBL" id="AP018050">
    <property type="protein sequence ID" value="BBA29850.1"/>
    <property type="molecule type" value="Genomic_DNA"/>
</dbReference>
<dbReference type="RefSeq" id="WP_120174964.1">
    <property type="nucleotide sequence ID" value="NZ_AP018050.1"/>
</dbReference>
<gene>
    <name evidence="2" type="ORF">PMEL_200376</name>
</gene>
<evidence type="ECO:0000313" key="2">
    <source>
        <dbReference type="EMBL" id="BBA29850.1"/>
    </source>
</evidence>
<proteinExistence type="predicted"/>
<feature type="chain" id="PRO_5013055285" description="DUF4595 domain-containing protein" evidence="1">
    <location>
        <begin position="19"/>
        <end position="294"/>
    </location>
</feature>
<feature type="signal peptide" evidence="1">
    <location>
        <begin position="1"/>
        <end position="18"/>
    </location>
</feature>
<dbReference type="CDD" id="cd12871">
    <property type="entry name" value="Bacuni_01323_like"/>
    <property type="match status" value="1"/>
</dbReference>
<reference evidence="2 3" key="1">
    <citation type="submission" date="2017-05" db="EMBL/GenBank/DDBJ databases">
        <title>whole genome sequence of Prevotella melaninogenica GAI 07411.</title>
        <authorList>
            <person name="Kondo Y."/>
            <person name="Hoshino T."/>
        </authorList>
    </citation>
    <scope>NUCLEOTIDE SEQUENCE [LARGE SCALE GENOMIC DNA]</scope>
    <source>
        <strain evidence="2 3">GAI 07411</strain>
    </source>
</reference>
<dbReference type="OrthoDB" id="1100911at2"/>
<evidence type="ECO:0000256" key="1">
    <source>
        <dbReference type="SAM" id="SignalP"/>
    </source>
</evidence>
<evidence type="ECO:0008006" key="4">
    <source>
        <dbReference type="Google" id="ProtNLM"/>
    </source>
</evidence>
<sequence length="294" mass="34437">MKHLAILLLGLLAFTACSKDNEEGMSPTLSEKKKDYIAKIEFFYKPLGNNVKDYEKAGEYTFTYDKQKRLVDCTFYYNEFDDGHKRNCKMSYSENQIEFHKLESTYKGKRRYPEDFFIILDKQGKALQVNTYLYGSYLHLSNREYFKYIDAFFKYDSLGHCTSFAQEGFPSIIPLVWKNGNIESILYHTKGGVSKINPKPSGIDENYIYTNIPNRSYPDLNLFFADYHTSGRWWSLWSDVVGFRSAHMLSRILLKERVYRTFSHKLDSKGRVSETIVDTGISRLTKYIITYANI</sequence>
<keyword evidence="1" id="KW-0732">Signal</keyword>
<name>A0A250KJK6_9BACT</name>
<dbReference type="PROSITE" id="PS51257">
    <property type="entry name" value="PROKAR_LIPOPROTEIN"/>
    <property type="match status" value="1"/>
</dbReference>
<evidence type="ECO:0000313" key="3">
    <source>
        <dbReference type="Proteomes" id="UP000267517"/>
    </source>
</evidence>